<evidence type="ECO:0000313" key="1">
    <source>
        <dbReference type="Proteomes" id="UP000025227"/>
    </source>
</evidence>
<proteinExistence type="predicted"/>
<dbReference type="SUPFAM" id="SSF56219">
    <property type="entry name" value="DNase I-like"/>
    <property type="match status" value="1"/>
</dbReference>
<dbReference type="OrthoDB" id="410381at2759"/>
<name>A0A7I5EE62_HAECO</name>
<dbReference type="WBParaSite" id="HCON_00171200-00001">
    <property type="protein sequence ID" value="HCON_00171200-00001"/>
    <property type="gene ID" value="HCON_00171200"/>
</dbReference>
<evidence type="ECO:0000313" key="2">
    <source>
        <dbReference type="WBParaSite" id="HCON_00171200-00001"/>
    </source>
</evidence>
<keyword evidence="1" id="KW-1185">Reference proteome</keyword>
<protein>
    <submittedName>
        <fullName evidence="2">Endo/exonuclease/phosphatase domain-containing protein</fullName>
    </submittedName>
</protein>
<sequence length="273" mass="31618">MMQARKIKYDVMVNVNDIMVLTETRRHRALHAVFETGEELFLGTCDSRGVGGVGVLVNTHLAMNIDSYESLTTRIGRLRSRRCGSTPALTIFVAYAPTSSYEEVIVGDFNANVGPRRTAEELHIGTHGMEWNEQGERMSEFIMPTHTIYGNSHFQKPSHLRWTWESGGQFHNEIDQIIFNWKFCLTDVAVVLKSYTRSDHRLLRARFCLSMRGERSMRFRKRSPENFINWDHFASIASEWEDSVIDNIDIHTSTYNRLVEHLQIALEKLRVHK</sequence>
<accession>A0A7I5EE62</accession>
<organism evidence="1 2">
    <name type="scientific">Haemonchus contortus</name>
    <name type="common">Barber pole worm</name>
    <dbReference type="NCBI Taxonomy" id="6289"/>
    <lineage>
        <taxon>Eukaryota</taxon>
        <taxon>Metazoa</taxon>
        <taxon>Ecdysozoa</taxon>
        <taxon>Nematoda</taxon>
        <taxon>Chromadorea</taxon>
        <taxon>Rhabditida</taxon>
        <taxon>Rhabditina</taxon>
        <taxon>Rhabditomorpha</taxon>
        <taxon>Strongyloidea</taxon>
        <taxon>Trichostrongylidae</taxon>
        <taxon>Haemonchus</taxon>
    </lineage>
</organism>
<dbReference type="OMA" id="PENFINW"/>
<dbReference type="Proteomes" id="UP000025227">
    <property type="component" value="Unplaced"/>
</dbReference>
<dbReference type="AlphaFoldDB" id="A0A7I5EE62"/>
<dbReference type="Gene3D" id="3.60.10.10">
    <property type="entry name" value="Endonuclease/exonuclease/phosphatase"/>
    <property type="match status" value="1"/>
</dbReference>
<dbReference type="InterPro" id="IPR036691">
    <property type="entry name" value="Endo/exonu/phosph_ase_sf"/>
</dbReference>
<reference evidence="2" key="1">
    <citation type="submission" date="2020-12" db="UniProtKB">
        <authorList>
            <consortium name="WormBaseParasite"/>
        </authorList>
    </citation>
    <scope>IDENTIFICATION</scope>
    <source>
        <strain evidence="2">MHco3</strain>
    </source>
</reference>